<dbReference type="EMBL" id="NHTK01000344">
    <property type="protein sequence ID" value="PPR07747.1"/>
    <property type="molecule type" value="Genomic_DNA"/>
</dbReference>
<reference evidence="2 3" key="1">
    <citation type="journal article" date="2018" name="Evol. Lett.">
        <title>Horizontal gene cluster transfer increased hallucinogenic mushroom diversity.</title>
        <authorList>
            <person name="Reynolds H.T."/>
            <person name="Vijayakumar V."/>
            <person name="Gluck-Thaler E."/>
            <person name="Korotkin H.B."/>
            <person name="Matheny P.B."/>
            <person name="Slot J.C."/>
        </authorList>
    </citation>
    <scope>NUCLEOTIDE SEQUENCE [LARGE SCALE GENOMIC DNA]</scope>
    <source>
        <strain evidence="2 3">2629</strain>
    </source>
</reference>
<dbReference type="PROSITE" id="PS50231">
    <property type="entry name" value="RICIN_B_LECTIN"/>
    <property type="match status" value="1"/>
</dbReference>
<proteinExistence type="predicted"/>
<feature type="domain" description="Ricin B lectin" evidence="1">
    <location>
        <begin position="24"/>
        <end position="90"/>
    </location>
</feature>
<organism evidence="2 3">
    <name type="scientific">Panaeolus cyanescens</name>
    <dbReference type="NCBI Taxonomy" id="181874"/>
    <lineage>
        <taxon>Eukaryota</taxon>
        <taxon>Fungi</taxon>
        <taxon>Dikarya</taxon>
        <taxon>Basidiomycota</taxon>
        <taxon>Agaricomycotina</taxon>
        <taxon>Agaricomycetes</taxon>
        <taxon>Agaricomycetidae</taxon>
        <taxon>Agaricales</taxon>
        <taxon>Agaricineae</taxon>
        <taxon>Galeropsidaceae</taxon>
        <taxon>Panaeolus</taxon>
    </lineage>
</organism>
<accession>A0A409YXL1</accession>
<protein>
    <recommendedName>
        <fullName evidence="1">Ricin B lectin domain-containing protein</fullName>
    </recommendedName>
</protein>
<name>A0A409YXL1_9AGAR</name>
<evidence type="ECO:0000313" key="2">
    <source>
        <dbReference type="EMBL" id="PPR07747.1"/>
    </source>
</evidence>
<dbReference type="Proteomes" id="UP000284842">
    <property type="component" value="Unassembled WGS sequence"/>
</dbReference>
<sequence length="134" mass="14494">MVAMSASAIARNITAALAAVGSIYRITDFQGNCIDLENGRTGNGIGIMSRICTDNSNQQWILTPDDTGRFFKVTNVAAQSVVMAVPGVTDAPTVVIRSLEFQPLTSQINSIMLWDMQLNTNFPSSDPSFPFAFK</sequence>
<dbReference type="InterPro" id="IPR000772">
    <property type="entry name" value="Ricin_B_lectin"/>
</dbReference>
<evidence type="ECO:0000259" key="1">
    <source>
        <dbReference type="Pfam" id="PF14200"/>
    </source>
</evidence>
<keyword evidence="3" id="KW-1185">Reference proteome</keyword>
<dbReference type="InParanoid" id="A0A409YXL1"/>
<dbReference type="SUPFAM" id="SSF50370">
    <property type="entry name" value="Ricin B-like lectins"/>
    <property type="match status" value="1"/>
</dbReference>
<comment type="caution">
    <text evidence="2">The sequence shown here is derived from an EMBL/GenBank/DDBJ whole genome shotgun (WGS) entry which is preliminary data.</text>
</comment>
<dbReference type="Gene3D" id="2.80.10.50">
    <property type="match status" value="1"/>
</dbReference>
<gene>
    <name evidence="2" type="ORF">CVT24_003745</name>
</gene>
<dbReference type="AlphaFoldDB" id="A0A409YXL1"/>
<dbReference type="Pfam" id="PF14200">
    <property type="entry name" value="RicinB_lectin_2"/>
    <property type="match status" value="1"/>
</dbReference>
<dbReference type="InterPro" id="IPR035992">
    <property type="entry name" value="Ricin_B-like_lectins"/>
</dbReference>
<evidence type="ECO:0000313" key="3">
    <source>
        <dbReference type="Proteomes" id="UP000284842"/>
    </source>
</evidence>